<keyword evidence="4 6" id="KW-1133">Transmembrane helix</keyword>
<reference evidence="8 9" key="1">
    <citation type="submission" date="2012-10" db="EMBL/GenBank/DDBJ databases">
        <authorList>
            <person name="Zadoks R.N."/>
            <person name="Moroni P."/>
            <person name="Richards V.P."/>
            <person name="Durkin S.A.S."/>
            <person name="Kim M."/>
            <person name="Pavinski Bitar P.D."/>
            <person name="Stanhope M.J."/>
            <person name="Town C.D."/>
            <person name="Venter J.C."/>
        </authorList>
    </citation>
    <scope>NUCLEOTIDE SEQUENCE [LARGE SCALE GENOMIC DNA]</scope>
    <source>
        <strain evidence="8 9">CCUG 29376</strain>
    </source>
</reference>
<name>A0AAV3JL61_STRAG</name>
<dbReference type="AlphaFoldDB" id="A0AAV3JL61"/>
<organism evidence="8 9">
    <name type="scientific">Streptococcus agalactiae CCUG 29376</name>
    <dbReference type="NCBI Taxonomy" id="1105255"/>
    <lineage>
        <taxon>Bacteria</taxon>
        <taxon>Bacillati</taxon>
        <taxon>Bacillota</taxon>
        <taxon>Bacilli</taxon>
        <taxon>Lactobacillales</taxon>
        <taxon>Streptococcaceae</taxon>
        <taxon>Streptococcus</taxon>
    </lineage>
</organism>
<evidence type="ECO:0000256" key="3">
    <source>
        <dbReference type="ARBA" id="ARBA00022692"/>
    </source>
</evidence>
<dbReference type="PANTHER" id="PTHR12677:SF49">
    <property type="entry name" value="TVP38_TMEM64 FAMILY MEMBRANE PROTEIN"/>
    <property type="match status" value="1"/>
</dbReference>
<dbReference type="GeneID" id="66885859"/>
<protein>
    <recommendedName>
        <fullName evidence="6">TVP38/TMEM64 family membrane protein</fullName>
    </recommendedName>
</protein>
<evidence type="ECO:0000313" key="9">
    <source>
        <dbReference type="Proteomes" id="UP000015267"/>
    </source>
</evidence>
<evidence type="ECO:0000259" key="7">
    <source>
        <dbReference type="Pfam" id="PF09335"/>
    </source>
</evidence>
<feature type="transmembrane region" description="Helical" evidence="6">
    <location>
        <begin position="172"/>
        <end position="193"/>
    </location>
</feature>
<keyword evidence="5 6" id="KW-0472">Membrane</keyword>
<dbReference type="EMBL" id="ANDB01000010">
    <property type="protein sequence ID" value="EPW17748.1"/>
    <property type="molecule type" value="Genomic_DNA"/>
</dbReference>
<comment type="similarity">
    <text evidence="6">Belongs to the TVP38/TMEM64 family.</text>
</comment>
<feature type="transmembrane region" description="Helical" evidence="6">
    <location>
        <begin position="94"/>
        <end position="114"/>
    </location>
</feature>
<dbReference type="RefSeq" id="WP_001056394.1">
    <property type="nucleotide sequence ID" value="NZ_ANDB01000010.1"/>
</dbReference>
<feature type="domain" description="VTT" evidence="7">
    <location>
        <begin position="74"/>
        <end position="190"/>
    </location>
</feature>
<evidence type="ECO:0000256" key="4">
    <source>
        <dbReference type="ARBA" id="ARBA00022989"/>
    </source>
</evidence>
<evidence type="ECO:0000256" key="2">
    <source>
        <dbReference type="ARBA" id="ARBA00022475"/>
    </source>
</evidence>
<evidence type="ECO:0000256" key="1">
    <source>
        <dbReference type="ARBA" id="ARBA00004651"/>
    </source>
</evidence>
<evidence type="ECO:0000256" key="6">
    <source>
        <dbReference type="RuleBase" id="RU366058"/>
    </source>
</evidence>
<feature type="transmembrane region" description="Helical" evidence="6">
    <location>
        <begin position="55"/>
        <end position="87"/>
    </location>
</feature>
<keyword evidence="3 6" id="KW-0812">Transmembrane</keyword>
<sequence>MNMKLSKRYRFWQKVIKALGVLALIATLVLVVYLYKLGILNDSNELKDLVHKYEFWGPMIFIVAQIVQIVFPVIPGGVTTVAGFLIFGPTLGFIYNYIGIIIGSVILFWLVKFYGRKFVLLFMDQKTFDKYESKLETSGYEKFFIFCMASPISPADIMVMITGLSNMSIKRFVTIIMITKPISIIGYSYLWIYGGDILKNFLN</sequence>
<comment type="subcellular location">
    <subcellularLocation>
        <location evidence="1 6">Cell membrane</location>
        <topology evidence="1 6">Multi-pass membrane protein</topology>
    </subcellularLocation>
</comment>
<keyword evidence="2 6" id="KW-1003">Cell membrane</keyword>
<evidence type="ECO:0000313" key="8">
    <source>
        <dbReference type="EMBL" id="EPW17748.1"/>
    </source>
</evidence>
<feature type="transmembrane region" description="Helical" evidence="6">
    <location>
        <begin position="143"/>
        <end position="165"/>
    </location>
</feature>
<gene>
    <name evidence="8" type="ORF">SAG0055_08670</name>
</gene>
<dbReference type="InterPro" id="IPR032816">
    <property type="entry name" value="VTT_dom"/>
</dbReference>
<proteinExistence type="inferred from homology"/>
<dbReference type="Pfam" id="PF09335">
    <property type="entry name" value="VTT_dom"/>
    <property type="match status" value="1"/>
</dbReference>
<evidence type="ECO:0000256" key="5">
    <source>
        <dbReference type="ARBA" id="ARBA00023136"/>
    </source>
</evidence>
<accession>A0AAV3JL61</accession>
<dbReference type="PANTHER" id="PTHR12677">
    <property type="entry name" value="GOLGI APPARATUS MEMBRANE PROTEIN TVP38-RELATED"/>
    <property type="match status" value="1"/>
</dbReference>
<dbReference type="Proteomes" id="UP000015267">
    <property type="component" value="Unassembled WGS sequence"/>
</dbReference>
<feature type="transmembrane region" description="Helical" evidence="6">
    <location>
        <begin position="15"/>
        <end position="35"/>
    </location>
</feature>
<dbReference type="GO" id="GO:0005886">
    <property type="term" value="C:plasma membrane"/>
    <property type="evidence" value="ECO:0007669"/>
    <property type="project" value="UniProtKB-SubCell"/>
</dbReference>
<dbReference type="InterPro" id="IPR015414">
    <property type="entry name" value="TMEM64"/>
</dbReference>
<comment type="caution">
    <text evidence="8">The sequence shown here is derived from an EMBL/GenBank/DDBJ whole genome shotgun (WGS) entry which is preliminary data.</text>
</comment>